<organism evidence="2 3">
    <name type="scientific">Gulo gulo</name>
    <name type="common">Wolverine</name>
    <name type="synonym">Gluton</name>
    <dbReference type="NCBI Taxonomy" id="48420"/>
    <lineage>
        <taxon>Eukaryota</taxon>
        <taxon>Metazoa</taxon>
        <taxon>Chordata</taxon>
        <taxon>Craniata</taxon>
        <taxon>Vertebrata</taxon>
        <taxon>Euteleostomi</taxon>
        <taxon>Mammalia</taxon>
        <taxon>Eutheria</taxon>
        <taxon>Laurasiatheria</taxon>
        <taxon>Carnivora</taxon>
        <taxon>Caniformia</taxon>
        <taxon>Musteloidea</taxon>
        <taxon>Mustelidae</taxon>
        <taxon>Guloninae</taxon>
        <taxon>Gulo</taxon>
    </lineage>
</organism>
<feature type="compositionally biased region" description="Low complexity" evidence="1">
    <location>
        <begin position="54"/>
        <end position="66"/>
    </location>
</feature>
<sequence length="119" mass="12325">QGALGEAGVGRPRAWVGEEAQEAAEAGLSPAGTRHWARFLGSASEGSGQRRRAALATAASARSGRSPHGPQRVAATAKPDPTPPPGPQGPNSRPRTWPELLALPSPPSHLEPDFVFIVL</sequence>
<accession>A0A9X9QA35</accession>
<reference evidence="2 3" key="1">
    <citation type="submission" date="2018-10" db="EMBL/GenBank/DDBJ databases">
        <authorList>
            <person name="Ekblom R."/>
            <person name="Jareborg N."/>
        </authorList>
    </citation>
    <scope>NUCLEOTIDE SEQUENCE [LARGE SCALE GENOMIC DNA]</scope>
    <source>
        <tissue evidence="2">Muscle</tissue>
    </source>
</reference>
<feature type="non-terminal residue" evidence="2">
    <location>
        <position position="1"/>
    </location>
</feature>
<keyword evidence="3" id="KW-1185">Reference proteome</keyword>
<gene>
    <name evidence="2" type="ORF">BN2614_LOCUS1</name>
</gene>
<evidence type="ECO:0000313" key="3">
    <source>
        <dbReference type="Proteomes" id="UP000269945"/>
    </source>
</evidence>
<dbReference type="EMBL" id="CYRY02046023">
    <property type="protein sequence ID" value="VCX41577.1"/>
    <property type="molecule type" value="Genomic_DNA"/>
</dbReference>
<comment type="caution">
    <text evidence="2">The sequence shown here is derived from an EMBL/GenBank/DDBJ whole genome shotgun (WGS) entry which is preliminary data.</text>
</comment>
<evidence type="ECO:0000256" key="1">
    <source>
        <dbReference type="SAM" id="MobiDB-lite"/>
    </source>
</evidence>
<dbReference type="Proteomes" id="UP000269945">
    <property type="component" value="Unassembled WGS sequence"/>
</dbReference>
<evidence type="ECO:0000313" key="2">
    <source>
        <dbReference type="EMBL" id="VCX41577.1"/>
    </source>
</evidence>
<proteinExistence type="predicted"/>
<name>A0A9X9QA35_GULGU</name>
<feature type="region of interest" description="Disordered" evidence="1">
    <location>
        <begin position="1"/>
        <end position="105"/>
    </location>
</feature>
<protein>
    <submittedName>
        <fullName evidence="2">Uncharacterized protein</fullName>
    </submittedName>
</protein>
<dbReference type="AlphaFoldDB" id="A0A9X9QA35"/>